<feature type="region of interest" description="Disordered" evidence="1">
    <location>
        <begin position="1"/>
        <end position="38"/>
    </location>
</feature>
<feature type="region of interest" description="Disordered" evidence="1">
    <location>
        <begin position="71"/>
        <end position="103"/>
    </location>
</feature>
<feature type="compositionally biased region" description="Low complexity" evidence="1">
    <location>
        <begin position="193"/>
        <end position="208"/>
    </location>
</feature>
<sequence>MNPRPSFSKAHLPEVASSAKASSSAASHSSSRSSLLSGAISSRAKKAGGLSVAAVMACALVACADAEEDTSPLSSAHEQGAADGSTESKESGPPVATALSDGNRTGDVTVADFYDDFSTVIVAAEDEGAQRTAATVAVEEAAPMIAVMAEFEMDLVDFFSSHDVENIITVGNPTAPAGHEWSEWSPKVEEHTANGASESTGTTATTGADAPVDVVDSAQPIQEPAALPWAYEGPRIAGLLDHLEENGNLPGNSAKNATPIYVTEHTALASVASVLAAGNEVTVLDAPDIRATAESMDAALNGDIITLGAAFGDQDYVDRTVALAANGELPGGGGLVFPGRRMIALYGHPAGPALGVMGEMPPEEAIRHAHELVDQYQHLDEQPVIPAFEIIATIAAAQPGPHGLYTNYTDPAELQPYIDAAIEDGGYAFLDLQPGRESLLEQAKHYEELLKQPYVGLALDPEWKLGPNEVPLQQVGHVDAAEINEVSEWLAELVRENNLPQKGLMVHQFQHQMIRNREAVNTNYPELGFVLHADGHGPPAEKFATWDMVRNDLADGWYMAWKNFIDEDNPTFTPEETYQINPRPWFVSYQ</sequence>
<feature type="region of interest" description="Disordered" evidence="1">
    <location>
        <begin position="175"/>
        <end position="208"/>
    </location>
</feature>
<dbReference type="EMBL" id="JASNVH010000002">
    <property type="protein sequence ID" value="MDK4306180.1"/>
    <property type="molecule type" value="Genomic_DNA"/>
</dbReference>
<name>A0AAP4F8F9_9CORY</name>
<comment type="caution">
    <text evidence="2">The sequence shown here is derived from an EMBL/GenBank/DDBJ whole genome shotgun (WGS) entry which is preliminary data.</text>
</comment>
<reference evidence="2" key="1">
    <citation type="submission" date="2023-05" db="EMBL/GenBank/DDBJ databases">
        <title>Metabolic capabilities are highly conserved among human nasal-associated Corynebacterium species in pangenomic analyses.</title>
        <authorList>
            <person name="Tran T.H."/>
            <person name="Roberts A.Q."/>
            <person name="Escapa I.F."/>
            <person name="Gao W."/>
            <person name="Conlan S."/>
            <person name="Kong H."/>
            <person name="Segre J.A."/>
            <person name="Kelly M.S."/>
            <person name="Lemon K.P."/>
        </authorList>
    </citation>
    <scope>NUCLEOTIDE SEQUENCE</scope>
    <source>
        <strain evidence="2">KPL2773</strain>
    </source>
</reference>
<organism evidence="2 3">
    <name type="scientific">Corynebacterium pseudodiphtheriticum</name>
    <dbReference type="NCBI Taxonomy" id="37637"/>
    <lineage>
        <taxon>Bacteria</taxon>
        <taxon>Bacillati</taxon>
        <taxon>Actinomycetota</taxon>
        <taxon>Actinomycetes</taxon>
        <taxon>Mycobacteriales</taxon>
        <taxon>Corynebacteriaceae</taxon>
        <taxon>Corynebacterium</taxon>
    </lineage>
</organism>
<dbReference type="RefSeq" id="WP_284588790.1">
    <property type="nucleotide sequence ID" value="NZ_JASNUC010000003.1"/>
</dbReference>
<feature type="compositionally biased region" description="Low complexity" evidence="1">
    <location>
        <begin position="16"/>
        <end position="38"/>
    </location>
</feature>
<evidence type="ECO:0000313" key="2">
    <source>
        <dbReference type="EMBL" id="MDK4306180.1"/>
    </source>
</evidence>
<protein>
    <submittedName>
        <fullName evidence="2">Cell wall-binding repeat-containing protein</fullName>
    </submittedName>
</protein>
<dbReference type="Proteomes" id="UP001224412">
    <property type="component" value="Unassembled WGS sequence"/>
</dbReference>
<feature type="compositionally biased region" description="Basic and acidic residues" evidence="1">
    <location>
        <begin position="180"/>
        <end position="192"/>
    </location>
</feature>
<gene>
    <name evidence="2" type="ORF">QPX42_01225</name>
</gene>
<evidence type="ECO:0000256" key="1">
    <source>
        <dbReference type="SAM" id="MobiDB-lite"/>
    </source>
</evidence>
<accession>A0AAP4F8F9</accession>
<dbReference type="AlphaFoldDB" id="A0AAP4F8F9"/>
<evidence type="ECO:0000313" key="3">
    <source>
        <dbReference type="Proteomes" id="UP001224412"/>
    </source>
</evidence>
<proteinExistence type="predicted"/>